<gene>
    <name evidence="1" type="ORF">bsdtb5_29540</name>
</gene>
<name>A0A7R7EMQ4_9FIRM</name>
<keyword evidence="2" id="KW-1185">Reference proteome</keyword>
<organism evidence="1 2">
    <name type="scientific">Anaeromicropila herbilytica</name>
    <dbReference type="NCBI Taxonomy" id="2785025"/>
    <lineage>
        <taxon>Bacteria</taxon>
        <taxon>Bacillati</taxon>
        <taxon>Bacillota</taxon>
        <taxon>Clostridia</taxon>
        <taxon>Lachnospirales</taxon>
        <taxon>Lachnospiraceae</taxon>
        <taxon>Anaeromicropila</taxon>
    </lineage>
</organism>
<accession>A0A7R7EMQ4</accession>
<protein>
    <submittedName>
        <fullName evidence="1">Uncharacterized protein</fullName>
    </submittedName>
</protein>
<proteinExistence type="predicted"/>
<dbReference type="AlphaFoldDB" id="A0A7R7EMQ4"/>
<evidence type="ECO:0000313" key="1">
    <source>
        <dbReference type="EMBL" id="BCN31659.1"/>
    </source>
</evidence>
<reference evidence="1 2" key="1">
    <citation type="submission" date="2020-11" db="EMBL/GenBank/DDBJ databases">
        <title>Draft genome sequencing of a Lachnospiraceae strain isolated from anoxic soil subjected to BSD treatment.</title>
        <authorList>
            <person name="Uek A."/>
            <person name="Tonouchi A."/>
        </authorList>
    </citation>
    <scope>NUCLEOTIDE SEQUENCE [LARGE SCALE GENOMIC DNA]</scope>
    <source>
        <strain evidence="1 2">TB5</strain>
    </source>
</reference>
<evidence type="ECO:0000313" key="2">
    <source>
        <dbReference type="Proteomes" id="UP000595897"/>
    </source>
</evidence>
<dbReference type="EMBL" id="AP024169">
    <property type="protein sequence ID" value="BCN31659.1"/>
    <property type="molecule type" value="Genomic_DNA"/>
</dbReference>
<dbReference type="KEGG" id="ahb:bsdtb5_29540"/>
<dbReference type="Proteomes" id="UP000595897">
    <property type="component" value="Chromosome"/>
</dbReference>
<sequence length="55" mass="6449">MDINSVTKIILTGRVSVFSNSTEHLIVIEWLIMEKDYSKIPINTTRKEVDYNDDY</sequence>